<keyword evidence="3" id="KW-0963">Cytoplasm</keyword>
<feature type="region of interest" description="Disordered" evidence="10">
    <location>
        <begin position="220"/>
        <end position="271"/>
    </location>
</feature>
<evidence type="ECO:0000313" key="13">
    <source>
        <dbReference type="EMBL" id="CDJ46547.1"/>
    </source>
</evidence>
<keyword evidence="7" id="KW-0206">Cytoskeleton</keyword>
<evidence type="ECO:0000256" key="10">
    <source>
        <dbReference type="SAM" id="MobiDB-lite"/>
    </source>
</evidence>
<dbReference type="PROSITE" id="PS50021">
    <property type="entry name" value="CH"/>
    <property type="match status" value="1"/>
</dbReference>
<feature type="compositionally biased region" description="Low complexity" evidence="10">
    <location>
        <begin position="26"/>
        <end position="36"/>
    </location>
</feature>
<dbReference type="Gene3D" id="1.20.5.1430">
    <property type="match status" value="1"/>
</dbReference>
<dbReference type="Pfam" id="PF03271">
    <property type="entry name" value="EB1"/>
    <property type="match status" value="1"/>
</dbReference>
<dbReference type="SUPFAM" id="SSF140612">
    <property type="entry name" value="EB1 dimerisation domain-like"/>
    <property type="match status" value="1"/>
</dbReference>
<evidence type="ECO:0000256" key="7">
    <source>
        <dbReference type="ARBA" id="ARBA00023212"/>
    </source>
</evidence>
<dbReference type="InterPro" id="IPR001715">
    <property type="entry name" value="CH_dom"/>
</dbReference>
<protein>
    <submittedName>
        <fullName evidence="13">Microtubule-associated protein RP/EB family member 3, putative</fullName>
    </submittedName>
</protein>
<dbReference type="InterPro" id="IPR027328">
    <property type="entry name" value="MAPRE"/>
</dbReference>
<evidence type="ECO:0000256" key="9">
    <source>
        <dbReference type="PROSITE-ProRule" id="PRU00576"/>
    </source>
</evidence>
<dbReference type="SUPFAM" id="SSF47576">
    <property type="entry name" value="Calponin-homology domain, CH-domain"/>
    <property type="match status" value="1"/>
</dbReference>
<evidence type="ECO:0000256" key="2">
    <source>
        <dbReference type="ARBA" id="ARBA00010729"/>
    </source>
</evidence>
<dbReference type="Gene3D" id="1.10.418.10">
    <property type="entry name" value="Calponin-like domain"/>
    <property type="match status" value="1"/>
</dbReference>
<dbReference type="InterPro" id="IPR036133">
    <property type="entry name" value="EB1_C_sf"/>
</dbReference>
<dbReference type="InterPro" id="IPR036872">
    <property type="entry name" value="CH_dom_sf"/>
</dbReference>
<gene>
    <name evidence="13" type="ORF">EBH_0066950</name>
</gene>
<evidence type="ECO:0000256" key="4">
    <source>
        <dbReference type="ARBA" id="ARBA00022618"/>
    </source>
</evidence>
<evidence type="ECO:0000256" key="3">
    <source>
        <dbReference type="ARBA" id="ARBA00022490"/>
    </source>
</evidence>
<proteinExistence type="inferred from homology"/>
<feature type="domain" description="EB1 C-terminal" evidence="12">
    <location>
        <begin position="265"/>
        <end position="334"/>
    </location>
</feature>
<keyword evidence="4" id="KW-0132">Cell division</keyword>
<dbReference type="PANTHER" id="PTHR10623">
    <property type="entry name" value="MICROTUBULE-ASSOCIATED PROTEIN RP/EB FAMILY MEMBER"/>
    <property type="match status" value="1"/>
</dbReference>
<reference evidence="13" key="1">
    <citation type="submission" date="2013-10" db="EMBL/GenBank/DDBJ databases">
        <title>Genomic analysis of the causative agents of coccidiosis in chickens.</title>
        <authorList>
            <person name="Reid A.J."/>
            <person name="Blake D."/>
            <person name="Billington K."/>
            <person name="Browne H."/>
            <person name="Dunn M."/>
            <person name="Hung S."/>
            <person name="Kawahara F."/>
            <person name="Miranda-Saavedra D."/>
            <person name="Mourier T."/>
            <person name="Nagra H."/>
            <person name="Otto T.D."/>
            <person name="Rawlings N."/>
            <person name="Sanchez A."/>
            <person name="Sanders M."/>
            <person name="Subramaniam C."/>
            <person name="Tay Y."/>
            <person name="Dear P."/>
            <person name="Doerig C."/>
            <person name="Gruber A."/>
            <person name="Parkinson J."/>
            <person name="Shirley M."/>
            <person name="Wan K.L."/>
            <person name="Berriman M."/>
            <person name="Tomley F."/>
            <person name="Pain A."/>
        </authorList>
    </citation>
    <scope>NUCLEOTIDE SEQUENCE [LARGE SCALE GENOMIC DNA]</scope>
    <source>
        <strain evidence="13">Houghton</strain>
    </source>
</reference>
<keyword evidence="5 9" id="KW-0493">Microtubule</keyword>
<evidence type="ECO:0000256" key="8">
    <source>
        <dbReference type="ARBA" id="ARBA00023306"/>
    </source>
</evidence>
<dbReference type="Proteomes" id="UP000030750">
    <property type="component" value="Unassembled WGS sequence"/>
</dbReference>
<evidence type="ECO:0000256" key="6">
    <source>
        <dbReference type="ARBA" id="ARBA00022776"/>
    </source>
</evidence>
<sequence>MSLSGVSPGLAPCCPAPPAPAPPPAASAAAPVAAPSSGGGRESDPSSVGMMEGAFFVGRTELLEWLNSTLGLRLTRVEQCASGCVYLQALDQLFGPRSRVPMVKVRWGAKHEYEFVANYKLLQAAFDAHDVHKHVEVPKLVKAKYQDNLEFLQWLKAFCDRQAPLYATDIPYDPVERRKLGIGPFPAWAPVGVDAGAKKPSAAYAASTAAARPAAGASSVSRCRLQKQPQQQQQQQQGGGGAEACSGPLGKRLQQQQGGGPPQQRSREEAAAAAAAAAAVEALQGELQQAVLERDFYYAKLRQIEILCGVKGQTSLSVEAIQAILYAKDHPEEQPPAAAPNL</sequence>
<feature type="compositionally biased region" description="Low complexity" evidence="10">
    <location>
        <begin position="220"/>
        <end position="236"/>
    </location>
</feature>
<evidence type="ECO:0000256" key="1">
    <source>
        <dbReference type="ARBA" id="ARBA00004245"/>
    </source>
</evidence>
<name>U6L819_9EIME</name>
<accession>U6L819</accession>
<dbReference type="FunFam" id="1.10.418.10:FF:000028">
    <property type="entry name" value="RP/EB family microtubule-associated protein"/>
    <property type="match status" value="1"/>
</dbReference>
<dbReference type="GO" id="GO:0008017">
    <property type="term" value="F:microtubule binding"/>
    <property type="evidence" value="ECO:0007669"/>
    <property type="project" value="InterPro"/>
</dbReference>
<dbReference type="PROSITE" id="PS51230">
    <property type="entry name" value="EB1_C"/>
    <property type="match status" value="1"/>
</dbReference>
<keyword evidence="6" id="KW-0498">Mitosis</keyword>
<feature type="region of interest" description="Disordered" evidence="10">
    <location>
        <begin position="17"/>
        <end position="46"/>
    </location>
</feature>
<keyword evidence="14" id="KW-1185">Reference proteome</keyword>
<comment type="similarity">
    <text evidence="2">Belongs to the MAPRE family.</text>
</comment>
<dbReference type="OrthoDB" id="2119228at2759"/>
<evidence type="ECO:0000313" key="14">
    <source>
        <dbReference type="Proteomes" id="UP000030750"/>
    </source>
</evidence>
<dbReference type="EMBL" id="HG710416">
    <property type="protein sequence ID" value="CDJ46547.1"/>
    <property type="molecule type" value="Genomic_DNA"/>
</dbReference>
<feature type="domain" description="Calponin-homology (CH)" evidence="11">
    <location>
        <begin position="56"/>
        <end position="160"/>
    </location>
</feature>
<organism evidence="13 14">
    <name type="scientific">Eimeria brunetti</name>
    <dbReference type="NCBI Taxonomy" id="51314"/>
    <lineage>
        <taxon>Eukaryota</taxon>
        <taxon>Sar</taxon>
        <taxon>Alveolata</taxon>
        <taxon>Apicomplexa</taxon>
        <taxon>Conoidasida</taxon>
        <taxon>Coccidia</taxon>
        <taxon>Eucoccidiorida</taxon>
        <taxon>Eimeriorina</taxon>
        <taxon>Eimeriidae</taxon>
        <taxon>Eimeria</taxon>
    </lineage>
</organism>
<evidence type="ECO:0000259" key="12">
    <source>
        <dbReference type="PROSITE" id="PS51230"/>
    </source>
</evidence>
<dbReference type="GO" id="GO:0005874">
    <property type="term" value="C:microtubule"/>
    <property type="evidence" value="ECO:0007669"/>
    <property type="project" value="UniProtKB-KW"/>
</dbReference>
<reference evidence="13" key="2">
    <citation type="submission" date="2013-10" db="EMBL/GenBank/DDBJ databases">
        <authorList>
            <person name="Aslett M."/>
        </authorList>
    </citation>
    <scope>NUCLEOTIDE SEQUENCE [LARGE SCALE GENOMIC DNA]</scope>
    <source>
        <strain evidence="13">Houghton</strain>
    </source>
</reference>
<keyword evidence="8" id="KW-0131">Cell cycle</keyword>
<dbReference type="InterPro" id="IPR004953">
    <property type="entry name" value="EB1_C"/>
</dbReference>
<evidence type="ECO:0000256" key="5">
    <source>
        <dbReference type="ARBA" id="ARBA00022701"/>
    </source>
</evidence>
<dbReference type="GO" id="GO:0051301">
    <property type="term" value="P:cell division"/>
    <property type="evidence" value="ECO:0007669"/>
    <property type="project" value="UniProtKB-KW"/>
</dbReference>
<dbReference type="AlphaFoldDB" id="U6L819"/>
<evidence type="ECO:0000259" key="11">
    <source>
        <dbReference type="PROSITE" id="PS50021"/>
    </source>
</evidence>
<dbReference type="VEuPathDB" id="ToxoDB:EBH_0066950"/>
<comment type="subcellular location">
    <subcellularLocation>
        <location evidence="1">Cytoplasm</location>
        <location evidence="1">Cytoskeleton</location>
    </subcellularLocation>
</comment>